<evidence type="ECO:0000313" key="4">
    <source>
        <dbReference type="EMBL" id="KAL2067529.1"/>
    </source>
</evidence>
<dbReference type="Pfam" id="PF13472">
    <property type="entry name" value="Lipase_GDSL_2"/>
    <property type="match status" value="1"/>
</dbReference>
<evidence type="ECO:0000256" key="2">
    <source>
        <dbReference type="SAM" id="SignalP"/>
    </source>
</evidence>
<dbReference type="InterPro" id="IPR051532">
    <property type="entry name" value="Ester_Hydrolysis_Enzymes"/>
</dbReference>
<dbReference type="SUPFAM" id="SSF52266">
    <property type="entry name" value="SGNH hydrolase"/>
    <property type="match status" value="1"/>
</dbReference>
<dbReference type="InterPro" id="IPR036514">
    <property type="entry name" value="SGNH_hydro_sf"/>
</dbReference>
<dbReference type="InterPro" id="IPR013830">
    <property type="entry name" value="SGNH_hydro"/>
</dbReference>
<evidence type="ECO:0000256" key="1">
    <source>
        <dbReference type="SAM" id="MobiDB-lite"/>
    </source>
</evidence>
<feature type="region of interest" description="Disordered" evidence="1">
    <location>
        <begin position="340"/>
        <end position="403"/>
    </location>
</feature>
<reference evidence="4 5" key="1">
    <citation type="journal article" date="2024" name="Commun. Biol.">
        <title>Comparative genomic analysis of thermophilic fungi reveals convergent evolutionary adaptations and gene losses.</title>
        <authorList>
            <person name="Steindorff A.S."/>
            <person name="Aguilar-Pontes M.V."/>
            <person name="Robinson A.J."/>
            <person name="Andreopoulos B."/>
            <person name="LaButti K."/>
            <person name="Kuo A."/>
            <person name="Mondo S."/>
            <person name="Riley R."/>
            <person name="Otillar R."/>
            <person name="Haridas S."/>
            <person name="Lipzen A."/>
            <person name="Grimwood J."/>
            <person name="Schmutz J."/>
            <person name="Clum A."/>
            <person name="Reid I.D."/>
            <person name="Moisan M.C."/>
            <person name="Butler G."/>
            <person name="Nguyen T.T.M."/>
            <person name="Dewar K."/>
            <person name="Conant G."/>
            <person name="Drula E."/>
            <person name="Henrissat B."/>
            <person name="Hansel C."/>
            <person name="Singer S."/>
            <person name="Hutchinson M.I."/>
            <person name="de Vries R.P."/>
            <person name="Natvig D.O."/>
            <person name="Powell A.J."/>
            <person name="Tsang A."/>
            <person name="Grigoriev I.V."/>
        </authorList>
    </citation>
    <scope>NUCLEOTIDE SEQUENCE [LARGE SCALE GENOMIC DNA]</scope>
    <source>
        <strain evidence="4 5">CBS 494.80</strain>
    </source>
</reference>
<feature type="domain" description="SGNH hydrolase-type esterase" evidence="3">
    <location>
        <begin position="56"/>
        <end position="234"/>
    </location>
</feature>
<comment type="caution">
    <text evidence="4">The sequence shown here is derived from an EMBL/GenBank/DDBJ whole genome shotgun (WGS) entry which is preliminary data.</text>
</comment>
<dbReference type="EMBL" id="JAZHXI010000010">
    <property type="protein sequence ID" value="KAL2067529.1"/>
    <property type="molecule type" value="Genomic_DNA"/>
</dbReference>
<feature type="chain" id="PRO_5047049872" description="SGNH hydrolase-type esterase domain-containing protein" evidence="2">
    <location>
        <begin position="25"/>
        <end position="510"/>
    </location>
</feature>
<dbReference type="Proteomes" id="UP001595075">
    <property type="component" value="Unassembled WGS sequence"/>
</dbReference>
<evidence type="ECO:0000313" key="5">
    <source>
        <dbReference type="Proteomes" id="UP001595075"/>
    </source>
</evidence>
<dbReference type="PANTHER" id="PTHR30383">
    <property type="entry name" value="THIOESTERASE 1/PROTEASE 1/LYSOPHOSPHOLIPASE L1"/>
    <property type="match status" value="1"/>
</dbReference>
<gene>
    <name evidence="4" type="ORF">VTL71DRAFT_1954</name>
</gene>
<dbReference type="Gene3D" id="3.40.50.1110">
    <property type="entry name" value="SGNH hydrolase"/>
    <property type="match status" value="1"/>
</dbReference>
<proteinExistence type="predicted"/>
<protein>
    <recommendedName>
        <fullName evidence="3">SGNH hydrolase-type esterase domain-containing protein</fullName>
    </recommendedName>
</protein>
<feature type="signal peptide" evidence="2">
    <location>
        <begin position="1"/>
        <end position="24"/>
    </location>
</feature>
<keyword evidence="2" id="KW-0732">Signal</keyword>
<keyword evidence="5" id="KW-1185">Reference proteome</keyword>
<accession>A0ABR4CC93</accession>
<evidence type="ECO:0000259" key="3">
    <source>
        <dbReference type="Pfam" id="PF13472"/>
    </source>
</evidence>
<dbReference type="CDD" id="cd01833">
    <property type="entry name" value="XynB_like"/>
    <property type="match status" value="1"/>
</dbReference>
<dbReference type="PANTHER" id="PTHR30383:SF5">
    <property type="entry name" value="SGNH HYDROLASE-TYPE ESTERASE DOMAIN-CONTAINING PROTEIN"/>
    <property type="match status" value="1"/>
</dbReference>
<organism evidence="4 5">
    <name type="scientific">Oculimacula yallundae</name>
    <dbReference type="NCBI Taxonomy" id="86028"/>
    <lineage>
        <taxon>Eukaryota</taxon>
        <taxon>Fungi</taxon>
        <taxon>Dikarya</taxon>
        <taxon>Ascomycota</taxon>
        <taxon>Pezizomycotina</taxon>
        <taxon>Leotiomycetes</taxon>
        <taxon>Helotiales</taxon>
        <taxon>Ploettnerulaceae</taxon>
        <taxon>Oculimacula</taxon>
    </lineage>
</organism>
<sequence length="510" mass="53743">MFTLRLKQLLPYLFLLLSSSTVHSLPSLHYEDQMIDQSIVQRQVTSQSVSVLRVLCLGASIVYGYDSTDGNGFRRGLRGALIKNGLAVNMVGALRNGNMTDNDVAGYIGYRIDQVQGQANATGNLPSMPNVVLLHIGLNDMGQNYNVPTAHQRLASLVNGVFAIVPGVAVVVSTLLPNSDPATEANIQSYNAQIPGVVNDRIAQGKKITMVDFHSDWFSTADLHADNHPTDFGYLKMAKVWYNGITALQSQITPPIAVAEINDTAATQANDPGEETVLDVVCPPQPAQNTLSLPTAGLSACGNTATFTVSSTSRTTLRTSSSGSSSQRLMSSTVTSSFKSSFMSSSTSRPSAQSTKSSSRITTMTTSSATAKSSSTRISTSTIFKSSTPATPSRSSTATPTSSTPSCFLVSGVAKPVPAGATCGATGFGISATGAGRIPNASYSTGSPYVASIKACGTQCLTFSNCTNVFFQQGQACNLHYGPDAFMPSTASGYFYFYDAQCFSCKRLTS</sequence>
<name>A0ABR4CC93_9HELO</name>